<gene>
    <name evidence="10" type="ORF">OSB1V03_LOCUS7304</name>
</gene>
<accession>A0A7R9PZS8</accession>
<dbReference type="Gene3D" id="3.40.50.1820">
    <property type="entry name" value="alpha/beta hydrolase"/>
    <property type="match status" value="1"/>
</dbReference>
<sequence>MEIIESRGFQSETHYITTTDGYILTVHRIVNPYIKDRSTLKPILLQHGFQSSSKGWLINSAGALDARGVYSEPGREGQVGNALAFVLATHGYDVWLANMRGNVYSLNHTVFTSDDTDYWKFSIDEMIEYDFPALIDHILSATKHKTLSYIGHSQGTIMMFGLLASKLQYNNIIKPFIALSPVSFLGHSTTPLIYMTYFERLYRSYPTSLLHLGKVQQFYAQLCENYYMQGFCQKIFYAIMGFGAHHMDYVYSRIGSFLATIPSGSGTWAGTHLLQKLITKRPTKFDFGESGNIERYGQPVPPEYDLSAINSTNIALIYAANDWLNDIKDIAVLKGTLKVKLLDDYLVPDPTWNHMELMWARDVGKYVNTRIIDILDKFIHQAIYKN</sequence>
<dbReference type="InterPro" id="IPR025483">
    <property type="entry name" value="Lipase_euk"/>
</dbReference>
<dbReference type="InterPro" id="IPR006693">
    <property type="entry name" value="AB_hydrolase_lipase"/>
</dbReference>
<evidence type="ECO:0000256" key="7">
    <source>
        <dbReference type="PIRNR" id="PIRNR000862"/>
    </source>
</evidence>
<keyword evidence="2" id="KW-0732">Signal</keyword>
<feature type="domain" description="Partial AB-hydrolase lipase" evidence="9">
    <location>
        <begin position="2"/>
        <end position="59"/>
    </location>
</feature>
<dbReference type="PANTHER" id="PTHR11005">
    <property type="entry name" value="LYSOSOMAL ACID LIPASE-RELATED"/>
    <property type="match status" value="1"/>
</dbReference>
<dbReference type="GO" id="GO:0016042">
    <property type="term" value="P:lipid catabolic process"/>
    <property type="evidence" value="ECO:0007669"/>
    <property type="project" value="UniProtKB-KW"/>
</dbReference>
<evidence type="ECO:0000256" key="3">
    <source>
        <dbReference type="ARBA" id="ARBA00022801"/>
    </source>
</evidence>
<dbReference type="Pfam" id="PF04083">
    <property type="entry name" value="Abhydro_lipase"/>
    <property type="match status" value="1"/>
</dbReference>
<evidence type="ECO:0000313" key="10">
    <source>
        <dbReference type="EMBL" id="CAD7626872.1"/>
    </source>
</evidence>
<dbReference type="EMBL" id="OC858803">
    <property type="protein sequence ID" value="CAD7626872.1"/>
    <property type="molecule type" value="Genomic_DNA"/>
</dbReference>
<keyword evidence="6" id="KW-0325">Glycoprotein</keyword>
<reference evidence="10" key="1">
    <citation type="submission" date="2020-11" db="EMBL/GenBank/DDBJ databases">
        <authorList>
            <person name="Tran Van P."/>
        </authorList>
    </citation>
    <scope>NUCLEOTIDE SEQUENCE</scope>
</reference>
<evidence type="ECO:0000313" key="11">
    <source>
        <dbReference type="Proteomes" id="UP000759131"/>
    </source>
</evidence>
<feature type="active site" description="Nucleophile" evidence="8">
    <location>
        <position position="153"/>
    </location>
</feature>
<feature type="active site" description="Charge relay system" evidence="8">
    <location>
        <position position="354"/>
    </location>
</feature>
<dbReference type="AlphaFoldDB" id="A0A7R9PZS8"/>
<evidence type="ECO:0000256" key="4">
    <source>
        <dbReference type="ARBA" id="ARBA00022963"/>
    </source>
</evidence>
<keyword evidence="3 7" id="KW-0378">Hydrolase</keyword>
<protein>
    <recommendedName>
        <fullName evidence="7">Lipase</fullName>
    </recommendedName>
</protein>
<feature type="active site" description="Charge relay system" evidence="8">
    <location>
        <position position="322"/>
    </location>
</feature>
<dbReference type="FunFam" id="3.40.50.1820:FF:000057">
    <property type="entry name" value="Lipase"/>
    <property type="match status" value="1"/>
</dbReference>
<dbReference type="OrthoDB" id="6497528at2759"/>
<comment type="similarity">
    <text evidence="1 7">Belongs to the AB hydrolase superfamily. Lipase family.</text>
</comment>
<dbReference type="PIRSF" id="PIRSF000862">
    <property type="entry name" value="Steryl_ester_lip"/>
    <property type="match status" value="1"/>
</dbReference>
<evidence type="ECO:0000256" key="1">
    <source>
        <dbReference type="ARBA" id="ARBA00010701"/>
    </source>
</evidence>
<dbReference type="InterPro" id="IPR029058">
    <property type="entry name" value="AB_hydrolase_fold"/>
</dbReference>
<dbReference type="Proteomes" id="UP000759131">
    <property type="component" value="Unassembled WGS sequence"/>
</dbReference>
<dbReference type="GO" id="GO:0016788">
    <property type="term" value="F:hydrolase activity, acting on ester bonds"/>
    <property type="evidence" value="ECO:0007669"/>
    <property type="project" value="InterPro"/>
</dbReference>
<evidence type="ECO:0000256" key="8">
    <source>
        <dbReference type="PIRSR" id="PIRSR000862-1"/>
    </source>
</evidence>
<evidence type="ECO:0000256" key="5">
    <source>
        <dbReference type="ARBA" id="ARBA00023098"/>
    </source>
</evidence>
<keyword evidence="11" id="KW-1185">Reference proteome</keyword>
<keyword evidence="4 7" id="KW-0442">Lipid degradation</keyword>
<evidence type="ECO:0000256" key="6">
    <source>
        <dbReference type="ARBA" id="ARBA00023180"/>
    </source>
</evidence>
<keyword evidence="5" id="KW-0443">Lipid metabolism</keyword>
<organism evidence="10">
    <name type="scientific">Medioppia subpectinata</name>
    <dbReference type="NCBI Taxonomy" id="1979941"/>
    <lineage>
        <taxon>Eukaryota</taxon>
        <taxon>Metazoa</taxon>
        <taxon>Ecdysozoa</taxon>
        <taxon>Arthropoda</taxon>
        <taxon>Chelicerata</taxon>
        <taxon>Arachnida</taxon>
        <taxon>Acari</taxon>
        <taxon>Acariformes</taxon>
        <taxon>Sarcoptiformes</taxon>
        <taxon>Oribatida</taxon>
        <taxon>Brachypylina</taxon>
        <taxon>Oppioidea</taxon>
        <taxon>Oppiidae</taxon>
        <taxon>Medioppia</taxon>
    </lineage>
</organism>
<dbReference type="SUPFAM" id="SSF53474">
    <property type="entry name" value="alpha/beta-Hydrolases"/>
    <property type="match status" value="1"/>
</dbReference>
<evidence type="ECO:0000256" key="2">
    <source>
        <dbReference type="ARBA" id="ARBA00022729"/>
    </source>
</evidence>
<name>A0A7R9PZS8_9ACAR</name>
<proteinExistence type="inferred from homology"/>
<dbReference type="EMBL" id="CAJPIZ010004228">
    <property type="protein sequence ID" value="CAG2107302.1"/>
    <property type="molecule type" value="Genomic_DNA"/>
</dbReference>
<evidence type="ECO:0000259" key="9">
    <source>
        <dbReference type="Pfam" id="PF04083"/>
    </source>
</evidence>